<dbReference type="PROSITE" id="PS50835">
    <property type="entry name" value="IG_LIKE"/>
    <property type="match status" value="1"/>
</dbReference>
<dbReference type="CDD" id="cd00099">
    <property type="entry name" value="IgV"/>
    <property type="match status" value="1"/>
</dbReference>
<dbReference type="RefSeq" id="XP_028989627.1">
    <property type="nucleotide sequence ID" value="XM_029133794.3"/>
</dbReference>
<dbReference type="Proteomes" id="UP000515150">
    <property type="component" value="Chromosome 19"/>
</dbReference>
<dbReference type="InterPro" id="IPR013106">
    <property type="entry name" value="Ig_V-set"/>
</dbReference>
<dbReference type="OrthoDB" id="9894386at2759"/>
<dbReference type="GO" id="GO:0009897">
    <property type="term" value="C:external side of plasma membrane"/>
    <property type="evidence" value="ECO:0007669"/>
    <property type="project" value="TreeGrafter"/>
</dbReference>
<dbReference type="InterPro" id="IPR007110">
    <property type="entry name" value="Ig-like_dom"/>
</dbReference>
<feature type="chain" id="PRO_5027925974" evidence="3">
    <location>
        <begin position="20"/>
        <end position="206"/>
    </location>
</feature>
<organism evidence="5 6">
    <name type="scientific">Betta splendens</name>
    <name type="common">Siamese fighting fish</name>
    <dbReference type="NCBI Taxonomy" id="158456"/>
    <lineage>
        <taxon>Eukaryota</taxon>
        <taxon>Metazoa</taxon>
        <taxon>Chordata</taxon>
        <taxon>Craniata</taxon>
        <taxon>Vertebrata</taxon>
        <taxon>Euteleostomi</taxon>
        <taxon>Actinopterygii</taxon>
        <taxon>Neopterygii</taxon>
        <taxon>Teleostei</taxon>
        <taxon>Neoteleostei</taxon>
        <taxon>Acanthomorphata</taxon>
        <taxon>Anabantaria</taxon>
        <taxon>Anabantiformes</taxon>
        <taxon>Anabantoidei</taxon>
        <taxon>Osphronemidae</taxon>
        <taxon>Betta</taxon>
    </lineage>
</organism>
<dbReference type="InterPro" id="IPR036179">
    <property type="entry name" value="Ig-like_dom_sf"/>
</dbReference>
<dbReference type="KEGG" id="bspl:114845602"/>
<dbReference type="SMART" id="SM00409">
    <property type="entry name" value="IG"/>
    <property type="match status" value="1"/>
</dbReference>
<feature type="domain" description="Ig-like" evidence="4">
    <location>
        <begin position="36"/>
        <end position="107"/>
    </location>
</feature>
<evidence type="ECO:0000313" key="6">
    <source>
        <dbReference type="RefSeq" id="XP_028989627.1"/>
    </source>
</evidence>
<feature type="signal peptide" evidence="3">
    <location>
        <begin position="1"/>
        <end position="19"/>
    </location>
</feature>
<sequence>MRWLLAGCCGLALVHLSVSLQLSQRPRFYGLKTNTENVMIYCLPSKSDLSATVQWYKGAPNDKPENRTLVKAGHEFSFHDRKKTNSSVLMIHKVFAKDSGVYFCKTNEVWGSGTHLLVVKWTDISVAVHRSRMKDGLIILQGLLMAACIAAVVLRKNNLRQKEDGIYEEPETDHIYEGLAIESCGGGLYEELTVYAQPETTEAPWE</sequence>
<keyword evidence="3" id="KW-0732">Signal</keyword>
<dbReference type="CTD" id="974"/>
<dbReference type="InParanoid" id="A0A6P7L4Y1"/>
<dbReference type="Gene3D" id="2.60.40.10">
    <property type="entry name" value="Immunoglobulins"/>
    <property type="match status" value="1"/>
</dbReference>
<dbReference type="GeneID" id="114845602"/>
<evidence type="ECO:0000313" key="5">
    <source>
        <dbReference type="Proteomes" id="UP000515150"/>
    </source>
</evidence>
<keyword evidence="2" id="KW-1133">Transmembrane helix</keyword>
<dbReference type="Pfam" id="PF07686">
    <property type="entry name" value="V-set"/>
    <property type="match status" value="1"/>
</dbReference>
<accession>A0A6P7L4Y1</accession>
<dbReference type="InterPro" id="IPR003599">
    <property type="entry name" value="Ig_sub"/>
</dbReference>
<proteinExistence type="predicted"/>
<keyword evidence="1" id="KW-0393">Immunoglobulin domain</keyword>
<protein>
    <submittedName>
        <fullName evidence="6">B-cell antigen receptor complex-associated protein beta chain</fullName>
    </submittedName>
</protein>
<keyword evidence="2" id="KW-0472">Membrane</keyword>
<dbReference type="PANTHER" id="PTHR14334:SF2">
    <property type="entry name" value="B-CELL ANTIGEN RECEPTOR COMPLEX-ASSOCIATED PROTEIN BETA CHAIN"/>
    <property type="match status" value="1"/>
</dbReference>
<dbReference type="FunCoup" id="A0A6P7L4Y1">
    <property type="interactions" value="752"/>
</dbReference>
<dbReference type="AlphaFoldDB" id="A0A6P7L4Y1"/>
<evidence type="ECO:0000259" key="4">
    <source>
        <dbReference type="PROSITE" id="PS50835"/>
    </source>
</evidence>
<dbReference type="PANTHER" id="PTHR14334">
    <property type="entry name" value="B-CELL ANTIGEN RECEPTOR COMPLEX-ASSOCIATED PROTEIN"/>
    <property type="match status" value="1"/>
</dbReference>
<dbReference type="GO" id="GO:0050853">
    <property type="term" value="P:B cell receptor signaling pathway"/>
    <property type="evidence" value="ECO:0007669"/>
    <property type="project" value="TreeGrafter"/>
</dbReference>
<evidence type="ECO:0000256" key="2">
    <source>
        <dbReference type="SAM" id="Phobius"/>
    </source>
</evidence>
<keyword evidence="2" id="KW-0812">Transmembrane</keyword>
<keyword evidence="5" id="KW-1185">Reference proteome</keyword>
<gene>
    <name evidence="6" type="primary">cd79b</name>
</gene>
<dbReference type="GO" id="GO:0019815">
    <property type="term" value="C:B cell receptor complex"/>
    <property type="evidence" value="ECO:0007669"/>
    <property type="project" value="TreeGrafter"/>
</dbReference>
<evidence type="ECO:0000256" key="3">
    <source>
        <dbReference type="SAM" id="SignalP"/>
    </source>
</evidence>
<keyword evidence="6" id="KW-0675">Receptor</keyword>
<feature type="transmembrane region" description="Helical" evidence="2">
    <location>
        <begin position="136"/>
        <end position="154"/>
    </location>
</feature>
<dbReference type="SUPFAM" id="SSF48726">
    <property type="entry name" value="Immunoglobulin"/>
    <property type="match status" value="1"/>
</dbReference>
<reference evidence="6" key="1">
    <citation type="submission" date="2025-08" db="UniProtKB">
        <authorList>
            <consortium name="RefSeq"/>
        </authorList>
    </citation>
    <scope>IDENTIFICATION</scope>
</reference>
<dbReference type="InterPro" id="IPR013783">
    <property type="entry name" value="Ig-like_fold"/>
</dbReference>
<dbReference type="GO" id="GO:0030183">
    <property type="term" value="P:B cell differentiation"/>
    <property type="evidence" value="ECO:0007669"/>
    <property type="project" value="TreeGrafter"/>
</dbReference>
<evidence type="ECO:0000256" key="1">
    <source>
        <dbReference type="ARBA" id="ARBA00023319"/>
    </source>
</evidence>
<name>A0A6P7L4Y1_BETSP</name>